<dbReference type="GO" id="GO:0016491">
    <property type="term" value="F:oxidoreductase activity"/>
    <property type="evidence" value="ECO:0007669"/>
    <property type="project" value="UniProtKB-KW"/>
</dbReference>
<dbReference type="Gene3D" id="3.40.109.10">
    <property type="entry name" value="NADH Oxidase"/>
    <property type="match status" value="1"/>
</dbReference>
<name>A0A644YTT9_9ZZZZ</name>
<evidence type="ECO:0000256" key="2">
    <source>
        <dbReference type="ARBA" id="ARBA00023002"/>
    </source>
</evidence>
<evidence type="ECO:0000313" key="4">
    <source>
        <dbReference type="EMBL" id="MPM31281.1"/>
    </source>
</evidence>
<dbReference type="PANTHER" id="PTHR43673:SF10">
    <property type="entry name" value="NADH DEHYDROGENASE_NAD(P)H NITROREDUCTASE XCC3605-RELATED"/>
    <property type="match status" value="1"/>
</dbReference>
<sequence length="177" mass="20042">MLDLLKRRRSIRKYANKEIEKEKVLKLVQGALLSPSSRNLRPWEFVVVEDKAILEKLSHSKPGGGFLKNAQLGIVILGNPEISDVWIEDTSIASTIIHLLSYDLGLGSCWIQIRERNHDDSTSAEEYVREILGIPDHLKVLSILSLGYPDESKPANSEEELNYEKVHLNSYGSKFTK</sequence>
<evidence type="ECO:0000259" key="3">
    <source>
        <dbReference type="Pfam" id="PF00881"/>
    </source>
</evidence>
<dbReference type="EC" id="6.3.2.34" evidence="4"/>
<dbReference type="EMBL" id="VSSQ01006027">
    <property type="protein sequence ID" value="MPM31281.1"/>
    <property type="molecule type" value="Genomic_DNA"/>
</dbReference>
<dbReference type="Pfam" id="PF00881">
    <property type="entry name" value="Nitroreductase"/>
    <property type="match status" value="2"/>
</dbReference>
<dbReference type="SUPFAM" id="SSF55469">
    <property type="entry name" value="FMN-dependent nitroreductase-like"/>
    <property type="match status" value="1"/>
</dbReference>
<keyword evidence="4" id="KW-0436">Ligase</keyword>
<dbReference type="CDD" id="cd02151">
    <property type="entry name" value="nitroreductase"/>
    <property type="match status" value="1"/>
</dbReference>
<comment type="caution">
    <text evidence="4">The sequence shown here is derived from an EMBL/GenBank/DDBJ whole genome shotgun (WGS) entry which is preliminary data.</text>
</comment>
<reference evidence="4" key="1">
    <citation type="submission" date="2019-08" db="EMBL/GenBank/DDBJ databases">
        <authorList>
            <person name="Kucharzyk K."/>
            <person name="Murdoch R.W."/>
            <person name="Higgins S."/>
            <person name="Loffler F."/>
        </authorList>
    </citation>
    <scope>NUCLEOTIDE SEQUENCE</scope>
</reference>
<dbReference type="AlphaFoldDB" id="A0A644YTT9"/>
<feature type="domain" description="Nitroreductase" evidence="3">
    <location>
        <begin position="65"/>
        <end position="148"/>
    </location>
</feature>
<accession>A0A644YTT9</accession>
<dbReference type="InterPro" id="IPR000415">
    <property type="entry name" value="Nitroreductase-like"/>
</dbReference>
<organism evidence="4">
    <name type="scientific">bioreactor metagenome</name>
    <dbReference type="NCBI Taxonomy" id="1076179"/>
    <lineage>
        <taxon>unclassified sequences</taxon>
        <taxon>metagenomes</taxon>
        <taxon>ecological metagenomes</taxon>
    </lineage>
</organism>
<proteinExistence type="inferred from homology"/>
<comment type="similarity">
    <text evidence="1">Belongs to the nitroreductase family.</text>
</comment>
<feature type="domain" description="Nitroreductase" evidence="3">
    <location>
        <begin position="5"/>
        <end position="58"/>
    </location>
</feature>
<dbReference type="InterPro" id="IPR029479">
    <property type="entry name" value="Nitroreductase"/>
</dbReference>
<dbReference type="PANTHER" id="PTHR43673">
    <property type="entry name" value="NAD(P)H NITROREDUCTASE YDGI-RELATED"/>
    <property type="match status" value="1"/>
</dbReference>
<evidence type="ECO:0000256" key="1">
    <source>
        <dbReference type="ARBA" id="ARBA00007118"/>
    </source>
</evidence>
<gene>
    <name evidence="4" type="primary">fbiB_19</name>
    <name evidence="4" type="ORF">SDC9_77836</name>
</gene>
<keyword evidence="2" id="KW-0560">Oxidoreductase</keyword>
<protein>
    <submittedName>
        <fullName evidence="4">Coenzyme F420:L-glutamate ligase</fullName>
        <ecNumber evidence="4">6.3.2.34</ecNumber>
    </submittedName>
</protein>
<dbReference type="GO" id="GO:0052619">
    <property type="term" value="F:coenzyme F420-1:gamma-L-glutamate ligase activity"/>
    <property type="evidence" value="ECO:0007669"/>
    <property type="project" value="UniProtKB-EC"/>
</dbReference>